<name>A0A3N2PRX3_SODAK</name>
<dbReference type="AlphaFoldDB" id="A0A3N2PRX3"/>
<reference evidence="2 3" key="1">
    <citation type="journal article" date="2018" name="Mol. Ecol.">
        <title>The obligate alkalophilic soda-lake fungus Sodiomyces alkalinus has shifted to a protein diet.</title>
        <authorList>
            <person name="Grum-Grzhimaylo A.A."/>
            <person name="Falkoski D.L."/>
            <person name="van den Heuvel J."/>
            <person name="Valero-Jimenez C.A."/>
            <person name="Min B."/>
            <person name="Choi I.G."/>
            <person name="Lipzen A."/>
            <person name="Daum C.G."/>
            <person name="Aanen D.K."/>
            <person name="Tsang A."/>
            <person name="Henrissat B."/>
            <person name="Bilanenko E.N."/>
            <person name="de Vries R.P."/>
            <person name="van Kan J.A.L."/>
            <person name="Grigoriev I.V."/>
            <person name="Debets A.J.M."/>
        </authorList>
    </citation>
    <scope>NUCLEOTIDE SEQUENCE [LARGE SCALE GENOMIC DNA]</scope>
    <source>
        <strain evidence="2 3">F11</strain>
    </source>
</reference>
<dbReference type="RefSeq" id="XP_028465044.1">
    <property type="nucleotide sequence ID" value="XM_028607138.1"/>
</dbReference>
<evidence type="ECO:0000256" key="1">
    <source>
        <dbReference type="SAM" id="MobiDB-lite"/>
    </source>
</evidence>
<evidence type="ECO:0000313" key="2">
    <source>
        <dbReference type="EMBL" id="ROT37238.1"/>
    </source>
</evidence>
<feature type="region of interest" description="Disordered" evidence="1">
    <location>
        <begin position="37"/>
        <end position="60"/>
    </location>
</feature>
<dbReference type="EMBL" id="ML119057">
    <property type="protein sequence ID" value="ROT37238.1"/>
    <property type="molecule type" value="Genomic_DNA"/>
</dbReference>
<keyword evidence="3" id="KW-1185">Reference proteome</keyword>
<accession>A0A3N2PRX3</accession>
<gene>
    <name evidence="2" type="ORF">SODALDRAFT_192269</name>
</gene>
<dbReference type="OrthoDB" id="1022638at2759"/>
<protein>
    <recommendedName>
        <fullName evidence="4">BTB domain-containing protein</fullName>
    </recommendedName>
</protein>
<dbReference type="Proteomes" id="UP000272025">
    <property type="component" value="Unassembled WGS sequence"/>
</dbReference>
<evidence type="ECO:0000313" key="3">
    <source>
        <dbReference type="Proteomes" id="UP000272025"/>
    </source>
</evidence>
<sequence>MYTGTYEDGETPTFGKLSSAALTPPGKVLVALDTFPGETEPKSEFTFEEDPEASAPDPVADCDESDNLGALDLPIPPRCLFLPLRLYVMADKYDVPALRLLARDRFYRSAECGRMDDDFPDVIDELFQTTRQNDTSLREIVCSLVGSKARDREYREKMDPVMRKHGDFAVGVLNYVLLNSNLPSGETRFHG</sequence>
<proteinExistence type="predicted"/>
<dbReference type="GeneID" id="39575616"/>
<organism evidence="2 3">
    <name type="scientific">Sodiomyces alkalinus (strain CBS 110278 / VKM F-3762 / F11)</name>
    <name type="common">Alkaliphilic filamentous fungus</name>
    <dbReference type="NCBI Taxonomy" id="1314773"/>
    <lineage>
        <taxon>Eukaryota</taxon>
        <taxon>Fungi</taxon>
        <taxon>Dikarya</taxon>
        <taxon>Ascomycota</taxon>
        <taxon>Pezizomycotina</taxon>
        <taxon>Sordariomycetes</taxon>
        <taxon>Hypocreomycetidae</taxon>
        <taxon>Glomerellales</taxon>
        <taxon>Plectosphaerellaceae</taxon>
        <taxon>Sodiomyces</taxon>
    </lineage>
</organism>
<evidence type="ECO:0008006" key="4">
    <source>
        <dbReference type="Google" id="ProtNLM"/>
    </source>
</evidence>
<dbReference type="STRING" id="1314773.A0A3N2PRX3"/>